<dbReference type="KEGG" id="dci:103519282"/>
<dbReference type="PANTHER" id="PTHR33481:SF1">
    <property type="entry name" value="ENDONUCLEASE_EXONUCLEASE_PHOSPHATASE DOMAIN-CONTAINING PROTEIN-RELATED"/>
    <property type="match status" value="1"/>
</dbReference>
<feature type="domain" description="RNase H type-1" evidence="1">
    <location>
        <begin position="268"/>
        <end position="399"/>
    </location>
</feature>
<evidence type="ECO:0000313" key="2">
    <source>
        <dbReference type="Proteomes" id="UP000079169"/>
    </source>
</evidence>
<dbReference type="Pfam" id="PF00075">
    <property type="entry name" value="RNase_H"/>
    <property type="match status" value="1"/>
</dbReference>
<dbReference type="RefSeq" id="XP_026686639.1">
    <property type="nucleotide sequence ID" value="XM_026830838.1"/>
</dbReference>
<dbReference type="CDD" id="cd09276">
    <property type="entry name" value="Rnase_HI_RT_non_LTR"/>
    <property type="match status" value="1"/>
</dbReference>
<dbReference type="GO" id="GO:0003676">
    <property type="term" value="F:nucleic acid binding"/>
    <property type="evidence" value="ECO:0007669"/>
    <property type="project" value="InterPro"/>
</dbReference>
<dbReference type="PaxDb" id="121845-A0A3Q0JDZ2"/>
<organism evidence="2 3">
    <name type="scientific">Diaphorina citri</name>
    <name type="common">Asian citrus psyllid</name>
    <dbReference type="NCBI Taxonomy" id="121845"/>
    <lineage>
        <taxon>Eukaryota</taxon>
        <taxon>Metazoa</taxon>
        <taxon>Ecdysozoa</taxon>
        <taxon>Arthropoda</taxon>
        <taxon>Hexapoda</taxon>
        <taxon>Insecta</taxon>
        <taxon>Pterygota</taxon>
        <taxon>Neoptera</taxon>
        <taxon>Paraneoptera</taxon>
        <taxon>Hemiptera</taxon>
        <taxon>Sternorrhyncha</taxon>
        <taxon>Psylloidea</taxon>
        <taxon>Psyllidae</taxon>
        <taxon>Diaphorininae</taxon>
        <taxon>Diaphorina</taxon>
    </lineage>
</organism>
<dbReference type="InterPro" id="IPR036397">
    <property type="entry name" value="RNaseH_sf"/>
</dbReference>
<reference evidence="3" key="1">
    <citation type="submission" date="2025-08" db="UniProtKB">
        <authorList>
            <consortium name="RefSeq"/>
        </authorList>
    </citation>
    <scope>IDENTIFICATION</scope>
</reference>
<dbReference type="PANTHER" id="PTHR33481">
    <property type="entry name" value="REVERSE TRANSCRIPTASE"/>
    <property type="match status" value="1"/>
</dbReference>
<dbReference type="GeneID" id="103519282"/>
<dbReference type="GO" id="GO:0004523">
    <property type="term" value="F:RNA-DNA hybrid ribonuclease activity"/>
    <property type="evidence" value="ECO:0007669"/>
    <property type="project" value="InterPro"/>
</dbReference>
<proteinExistence type="predicted"/>
<gene>
    <name evidence="3" type="primary">LOC103519282</name>
</gene>
<dbReference type="InterPro" id="IPR002156">
    <property type="entry name" value="RNaseH_domain"/>
</dbReference>
<name>A0A3Q0JDZ2_DIACI</name>
<dbReference type="AlphaFoldDB" id="A0A3Q0JDZ2"/>
<sequence>MKSKFISELEVCMQHSLDNLTSWTNTSGFLFSPQKCQAIHFCRKRKTHNHPKLSISNHDLTFVNSIKLLGLHLDVKWNFKVHLNQLKTDCLKRINLMKILSNIRWGADYKTLLLLYRGYIRSKLDYGSIVYSSASPSSLKILDTVHHQGVRLALGAFRSSPITSLLSEAGEPPLSIRRKILLGNYLLRTRRDPRHIHHSLHDSNLHYRALLQDLNINLSLPNILPCPQFSTPWTIQVPSINYEMRKFDKSQDCHEMIKSGFLEIVSRFPQFSKIYTDASKNDSSVAAAFWSPDFSFKVKLNPLLSICNAELMAILYTVYFILANCLSEVRNSSFLLCTDSLSALQSLQDIFSPNPVSSEIRKLLHENKHTLNLCFMWIPSHVGIHGNDKADLLAKETLYSTSPAIDKIPIQDFKHILKRKIMSSWHEDWEYLIGNKLRLIKEENKPWHPPQTFSRRDQVTLTRLRIGHTNLTHVHLMRKEQPPECNVCQCNLTVKHILKDCCKYQNIRNPNNLHACLNNDPTSVLNFIKMTKLKM</sequence>
<dbReference type="SUPFAM" id="SSF53098">
    <property type="entry name" value="Ribonuclease H-like"/>
    <property type="match status" value="1"/>
</dbReference>
<evidence type="ECO:0000313" key="3">
    <source>
        <dbReference type="RefSeq" id="XP_026686639.1"/>
    </source>
</evidence>
<dbReference type="STRING" id="121845.A0A3Q0JDZ2"/>
<accession>A0A3Q0JDZ2</accession>
<protein>
    <submittedName>
        <fullName evidence="3">Uncharacterized protein LOC103519282</fullName>
    </submittedName>
</protein>
<evidence type="ECO:0000259" key="1">
    <source>
        <dbReference type="PROSITE" id="PS50879"/>
    </source>
</evidence>
<dbReference type="PROSITE" id="PS50879">
    <property type="entry name" value="RNASE_H_1"/>
    <property type="match status" value="1"/>
</dbReference>
<dbReference type="Proteomes" id="UP000079169">
    <property type="component" value="Unplaced"/>
</dbReference>
<keyword evidence="2" id="KW-1185">Reference proteome</keyword>
<dbReference type="InterPro" id="IPR012337">
    <property type="entry name" value="RNaseH-like_sf"/>
</dbReference>
<dbReference type="Gene3D" id="3.30.420.10">
    <property type="entry name" value="Ribonuclease H-like superfamily/Ribonuclease H"/>
    <property type="match status" value="1"/>
</dbReference>